<dbReference type="PANTHER" id="PTHR15728">
    <property type="entry name" value="DEADENYLATION COMPLEX CATALYTIC SUBUNIT PAN2"/>
    <property type="match status" value="1"/>
</dbReference>
<dbReference type="PANTHER" id="PTHR15728:SF0">
    <property type="entry name" value="PAN2-PAN3 DEADENYLATION COMPLEX CATALYTIC SUBUNIT PAN2"/>
    <property type="match status" value="1"/>
</dbReference>
<evidence type="ECO:0000259" key="1">
    <source>
        <dbReference type="PROSITE" id="PS50235"/>
    </source>
</evidence>
<dbReference type="CDD" id="cd02257">
    <property type="entry name" value="Peptidase_C19"/>
    <property type="match status" value="1"/>
</dbReference>
<dbReference type="SUPFAM" id="SSF54001">
    <property type="entry name" value="Cysteine proteinases"/>
    <property type="match status" value="1"/>
</dbReference>
<dbReference type="InterPro" id="IPR028881">
    <property type="entry name" value="PAN2_UCH_dom"/>
</dbReference>
<dbReference type="InterPro" id="IPR048841">
    <property type="entry name" value="PAN2_N"/>
</dbReference>
<dbReference type="PROSITE" id="PS50235">
    <property type="entry name" value="USP_3"/>
    <property type="match status" value="1"/>
</dbReference>
<dbReference type="GO" id="GO:0000289">
    <property type="term" value="P:nuclear-transcribed mRNA poly(A) tail shortening"/>
    <property type="evidence" value="ECO:0007669"/>
    <property type="project" value="TreeGrafter"/>
</dbReference>
<dbReference type="Gene3D" id="3.90.70.10">
    <property type="entry name" value="Cysteine proteinases"/>
    <property type="match status" value="1"/>
</dbReference>
<dbReference type="Pfam" id="PF13423">
    <property type="entry name" value="UCH_1"/>
    <property type="match status" value="1"/>
</dbReference>
<feature type="domain" description="USP" evidence="1">
    <location>
        <begin position="484"/>
        <end position="883"/>
    </location>
</feature>
<proteinExistence type="predicted"/>
<dbReference type="InterPro" id="IPR012337">
    <property type="entry name" value="RNaseH-like_sf"/>
</dbReference>
<accession>A0A914BVJ5</accession>
<dbReference type="FunFam" id="3.30.420.10:FF:000175">
    <property type="entry name" value="RNA exonuclease 5"/>
    <property type="match status" value="1"/>
</dbReference>
<dbReference type="GO" id="GO:0004535">
    <property type="term" value="F:poly(A)-specific ribonuclease activity"/>
    <property type="evidence" value="ECO:0007669"/>
    <property type="project" value="TreeGrafter"/>
</dbReference>
<dbReference type="InterPro" id="IPR036397">
    <property type="entry name" value="RNaseH_sf"/>
</dbReference>
<dbReference type="SUPFAM" id="SSF53098">
    <property type="entry name" value="Ribonuclease H-like"/>
    <property type="match status" value="1"/>
</dbReference>
<dbReference type="GO" id="GO:0031251">
    <property type="term" value="C:PAN complex"/>
    <property type="evidence" value="ECO:0007669"/>
    <property type="project" value="TreeGrafter"/>
</dbReference>
<dbReference type="InterPro" id="IPR013520">
    <property type="entry name" value="Ribonucl_H"/>
</dbReference>
<dbReference type="InterPro" id="IPR028889">
    <property type="entry name" value="USP"/>
</dbReference>
<organism evidence="2 3">
    <name type="scientific">Acrobeloides nanus</name>
    <dbReference type="NCBI Taxonomy" id="290746"/>
    <lineage>
        <taxon>Eukaryota</taxon>
        <taxon>Metazoa</taxon>
        <taxon>Ecdysozoa</taxon>
        <taxon>Nematoda</taxon>
        <taxon>Chromadorea</taxon>
        <taxon>Rhabditida</taxon>
        <taxon>Tylenchina</taxon>
        <taxon>Cephalobomorpha</taxon>
        <taxon>Cephaloboidea</taxon>
        <taxon>Cephalobidae</taxon>
        <taxon>Acrobeloides</taxon>
    </lineage>
</organism>
<dbReference type="Pfam" id="PF00929">
    <property type="entry name" value="RNase_T"/>
    <property type="match status" value="1"/>
</dbReference>
<dbReference type="SMART" id="SM00479">
    <property type="entry name" value="EXOIII"/>
    <property type="match status" value="1"/>
</dbReference>
<evidence type="ECO:0000313" key="3">
    <source>
        <dbReference type="WBParaSite" id="ACRNAN_Path_1098.g4198.t1"/>
    </source>
</evidence>
<keyword evidence="2" id="KW-1185">Reference proteome</keyword>
<dbReference type="InterPro" id="IPR050785">
    <property type="entry name" value="PAN2-PAN3_catalytic_subunit"/>
</dbReference>
<dbReference type="Pfam" id="PF20770">
    <property type="entry name" value="PAN2_N"/>
    <property type="match status" value="1"/>
</dbReference>
<dbReference type="Proteomes" id="UP000887540">
    <property type="component" value="Unplaced"/>
</dbReference>
<dbReference type="Gene3D" id="3.30.420.10">
    <property type="entry name" value="Ribonuclease H-like superfamily/Ribonuclease H"/>
    <property type="match status" value="1"/>
</dbReference>
<sequence>MQYVSDPYEVEQQIKANRFALLSNVVQPPTNGLPSEIIALRFDARQELLWSGNVAGRIHSYYGQAMEKYTSFYAAGTPIRDLETVQDVALAATSNCLTGFKRNGSLAFNHASPLFEDIYCINSPVLAPNMVFLGGNQQTLVQLDVETCKEQRILSLKEPNCIMMRSDNRNLYTADSLGNITVRSWNTPDPINTIPAHSGAISDFDVYGNRLISCGYTSRLGKLHSDPFLKVYDIRNFRSQMPVSVMFPPVFCRFANPYFDGQLLVVSKFGAVFAADLNSPIMTPVYYGISTPLNMAISSSRQCAALSDASGAIYLFSERTTPLFNIQTTWSTPNPLTCPPLLTKILTKDLSSCSQIPNQSYLNPNGDDYASDWLSTPDKKRQINDSMSGFINNPDAVHEFADYKGNNKMSNSLYDGFGGQGFDAEFVQDGYTTMSEQRGRPFPSKHPDVPTIFPQLYKRTIQQRMRHNSTDETNYAKWNLSQYTSIIENPTFAYVNTPLHAMYFLKPIRNMFLNHLCEDEHCTCCQIGFLYRMLYDQQVESPVANSNLIRSLKMYAEISAISMIKEGKSYGYFVKELQAYLRVIFKQIKKELPRRYLQEPDTSPTLFSKILGASYTTTSRCSSCGSKEIIQDELLTVILDYSKIQDNVGVPFTQVLEENYNYYNKQMEKCKRCLRMAYAESRREYAQLPPVLAVDVNLTSLRAREFWLTQNKIYDTRPDGSLNEFDARFVVTNKRPAAVKKNGRVSPEANPLIIGSEHRSTGAIDRHKAENSQKTPFGHTFGKWGHYLPSRISVKEENGRWNFSESSGPGTINYMLCACVMAICEGENNFSHFVTIVKDSNPKEPFKNWVVFNDHIVTPVNENEALFTDLNWKWPCLLFYVNPLHEIFKSNDETHRMSIPKEVFDACKNLASHSKSAPKPNVPLEELPKPGDIIGLDAEFIHISECRTHRSVGRVSCVTEDKIIVDDFIIMPESDIVHDYVTEYSGIVESDLDPHKSTKYLTTLKSTYMKLLYLVENKVIFVGHALNNDFRMLNIYVPPAQIQDTVQLFSLPNYKLLSLQFLAKEILNEDIQQKTHDSIEDARMALTLYRKYNEMKGGSGFVNIMLKLYETWSSQRSSPVTAAIRYAK</sequence>
<protein>
    <submittedName>
        <fullName evidence="3">USP domain-containing protein</fullName>
    </submittedName>
</protein>
<dbReference type="WBParaSite" id="ACRNAN_Path_1098.g4198.t1">
    <property type="protein sequence ID" value="ACRNAN_Path_1098.g4198.t1"/>
    <property type="gene ID" value="ACRNAN_Path_1098.g4198"/>
</dbReference>
<dbReference type="GO" id="GO:0003676">
    <property type="term" value="F:nucleic acid binding"/>
    <property type="evidence" value="ECO:0007669"/>
    <property type="project" value="InterPro"/>
</dbReference>
<dbReference type="Gene3D" id="2.130.10.10">
    <property type="entry name" value="YVTN repeat-like/Quinoprotein amine dehydrogenase"/>
    <property type="match status" value="1"/>
</dbReference>
<dbReference type="GO" id="GO:0000932">
    <property type="term" value="C:P-body"/>
    <property type="evidence" value="ECO:0007669"/>
    <property type="project" value="TreeGrafter"/>
</dbReference>
<dbReference type="InterPro" id="IPR015943">
    <property type="entry name" value="WD40/YVTN_repeat-like_dom_sf"/>
</dbReference>
<dbReference type="AlphaFoldDB" id="A0A914BVJ5"/>
<dbReference type="SUPFAM" id="SSF50978">
    <property type="entry name" value="WD40 repeat-like"/>
    <property type="match status" value="1"/>
</dbReference>
<name>A0A914BVJ5_9BILA</name>
<dbReference type="InterPro" id="IPR038765">
    <property type="entry name" value="Papain-like_cys_pep_sf"/>
</dbReference>
<reference evidence="3" key="1">
    <citation type="submission" date="2022-11" db="UniProtKB">
        <authorList>
            <consortium name="WormBaseParasite"/>
        </authorList>
    </citation>
    <scope>IDENTIFICATION</scope>
</reference>
<dbReference type="InterPro" id="IPR036322">
    <property type="entry name" value="WD40_repeat_dom_sf"/>
</dbReference>
<evidence type="ECO:0000313" key="2">
    <source>
        <dbReference type="Proteomes" id="UP000887540"/>
    </source>
</evidence>